<evidence type="ECO:0000313" key="3">
    <source>
        <dbReference type="Proteomes" id="UP000187455"/>
    </source>
</evidence>
<keyword evidence="3" id="KW-1185">Reference proteome</keyword>
<proteinExistence type="predicted"/>
<name>A0A1R0H0K3_9FUNG</name>
<evidence type="ECO:0000313" key="2">
    <source>
        <dbReference type="EMBL" id="OLY82650.1"/>
    </source>
</evidence>
<gene>
    <name evidence="2" type="ORF">AYI68_g3226</name>
</gene>
<reference evidence="2 3" key="1">
    <citation type="journal article" date="2016" name="Mol. Biol. Evol.">
        <title>Genome-Wide Survey of Gut Fungi (Harpellales) Reveals the First Horizontally Transferred Ubiquitin Gene from a Mosquito Host.</title>
        <authorList>
            <person name="Wang Y."/>
            <person name="White M.M."/>
            <person name="Kvist S."/>
            <person name="Moncalvo J.M."/>
        </authorList>
    </citation>
    <scope>NUCLEOTIDE SEQUENCE [LARGE SCALE GENOMIC DNA]</scope>
    <source>
        <strain evidence="2 3">ALG-7-W6</strain>
    </source>
</reference>
<feature type="compositionally biased region" description="Polar residues" evidence="1">
    <location>
        <begin position="38"/>
        <end position="53"/>
    </location>
</feature>
<organism evidence="2 3">
    <name type="scientific">Smittium mucronatum</name>
    <dbReference type="NCBI Taxonomy" id="133383"/>
    <lineage>
        <taxon>Eukaryota</taxon>
        <taxon>Fungi</taxon>
        <taxon>Fungi incertae sedis</taxon>
        <taxon>Zoopagomycota</taxon>
        <taxon>Kickxellomycotina</taxon>
        <taxon>Harpellomycetes</taxon>
        <taxon>Harpellales</taxon>
        <taxon>Legeriomycetaceae</taxon>
        <taxon>Smittium</taxon>
    </lineage>
</organism>
<accession>A0A1R0H0K3</accession>
<evidence type="ECO:0000256" key="1">
    <source>
        <dbReference type="SAM" id="MobiDB-lite"/>
    </source>
</evidence>
<comment type="caution">
    <text evidence="2">The sequence shown here is derived from an EMBL/GenBank/DDBJ whole genome shotgun (WGS) entry which is preliminary data.</text>
</comment>
<dbReference type="AlphaFoldDB" id="A0A1R0H0K3"/>
<protein>
    <submittedName>
        <fullName evidence="2">Uncharacterized protein</fullName>
    </submittedName>
</protein>
<sequence>MYEKNNKLHSRRLIKPEFKPTLPSQARPRSLPTPPSPQSSIAPVSAQSHDSGTPASPQASQCNPAQAPPAPARKTHPPRGDAPSAG</sequence>
<feature type="compositionally biased region" description="Low complexity" evidence="1">
    <location>
        <begin position="54"/>
        <end position="65"/>
    </location>
</feature>
<dbReference type="EMBL" id="LSSL01001344">
    <property type="protein sequence ID" value="OLY82650.1"/>
    <property type="molecule type" value="Genomic_DNA"/>
</dbReference>
<feature type="region of interest" description="Disordered" evidence="1">
    <location>
        <begin position="1"/>
        <end position="86"/>
    </location>
</feature>
<dbReference type="Proteomes" id="UP000187455">
    <property type="component" value="Unassembled WGS sequence"/>
</dbReference>